<organism evidence="1 2">
    <name type="scientific">Pluteus cervinus</name>
    <dbReference type="NCBI Taxonomy" id="181527"/>
    <lineage>
        <taxon>Eukaryota</taxon>
        <taxon>Fungi</taxon>
        <taxon>Dikarya</taxon>
        <taxon>Basidiomycota</taxon>
        <taxon>Agaricomycotina</taxon>
        <taxon>Agaricomycetes</taxon>
        <taxon>Agaricomycetidae</taxon>
        <taxon>Agaricales</taxon>
        <taxon>Pluteineae</taxon>
        <taxon>Pluteaceae</taxon>
        <taxon>Pluteus</taxon>
    </lineage>
</organism>
<accession>A0ACD3A224</accession>
<reference evidence="1 2" key="1">
    <citation type="journal article" date="2019" name="Nat. Ecol. Evol.">
        <title>Megaphylogeny resolves global patterns of mushroom evolution.</title>
        <authorList>
            <person name="Varga T."/>
            <person name="Krizsan K."/>
            <person name="Foldi C."/>
            <person name="Dima B."/>
            <person name="Sanchez-Garcia M."/>
            <person name="Sanchez-Ramirez S."/>
            <person name="Szollosi G.J."/>
            <person name="Szarkandi J.G."/>
            <person name="Papp V."/>
            <person name="Albert L."/>
            <person name="Andreopoulos W."/>
            <person name="Angelini C."/>
            <person name="Antonin V."/>
            <person name="Barry K.W."/>
            <person name="Bougher N.L."/>
            <person name="Buchanan P."/>
            <person name="Buyck B."/>
            <person name="Bense V."/>
            <person name="Catcheside P."/>
            <person name="Chovatia M."/>
            <person name="Cooper J."/>
            <person name="Damon W."/>
            <person name="Desjardin D."/>
            <person name="Finy P."/>
            <person name="Geml J."/>
            <person name="Haridas S."/>
            <person name="Hughes K."/>
            <person name="Justo A."/>
            <person name="Karasinski D."/>
            <person name="Kautmanova I."/>
            <person name="Kiss B."/>
            <person name="Kocsube S."/>
            <person name="Kotiranta H."/>
            <person name="LaButti K.M."/>
            <person name="Lechner B.E."/>
            <person name="Liimatainen K."/>
            <person name="Lipzen A."/>
            <person name="Lukacs Z."/>
            <person name="Mihaltcheva S."/>
            <person name="Morgado L.N."/>
            <person name="Niskanen T."/>
            <person name="Noordeloos M.E."/>
            <person name="Ohm R.A."/>
            <person name="Ortiz-Santana B."/>
            <person name="Ovrebo C."/>
            <person name="Racz N."/>
            <person name="Riley R."/>
            <person name="Savchenko A."/>
            <person name="Shiryaev A."/>
            <person name="Soop K."/>
            <person name="Spirin V."/>
            <person name="Szebenyi C."/>
            <person name="Tomsovsky M."/>
            <person name="Tulloss R.E."/>
            <person name="Uehling J."/>
            <person name="Grigoriev I.V."/>
            <person name="Vagvolgyi C."/>
            <person name="Papp T."/>
            <person name="Martin F.M."/>
            <person name="Miettinen O."/>
            <person name="Hibbett D.S."/>
            <person name="Nagy L.G."/>
        </authorList>
    </citation>
    <scope>NUCLEOTIDE SEQUENCE [LARGE SCALE GENOMIC DNA]</scope>
    <source>
        <strain evidence="1 2">NL-1719</strain>
    </source>
</reference>
<protein>
    <submittedName>
        <fullName evidence="1">Uncharacterized protein</fullName>
    </submittedName>
</protein>
<dbReference type="Proteomes" id="UP000308600">
    <property type="component" value="Unassembled WGS sequence"/>
</dbReference>
<gene>
    <name evidence="1" type="ORF">BDN72DRAFT_865160</name>
</gene>
<evidence type="ECO:0000313" key="2">
    <source>
        <dbReference type="Proteomes" id="UP000308600"/>
    </source>
</evidence>
<evidence type="ECO:0000313" key="1">
    <source>
        <dbReference type="EMBL" id="TFK59429.1"/>
    </source>
</evidence>
<proteinExistence type="predicted"/>
<sequence length="332" mass="37392">MATTWDLDAFDIPQPSNLSAEPTPLHQLAFNPLGLYDLRRHFGVFPHQPGFFGAHRSQFLASDVAWFAGGAGTDGNHRLPPDNFHPLFETVHRDIPYNNEEWKAMEKRVQAALFDLATYWDRGFGGSTIIMHVEGTIRPGCTPIAENLRAYTYLPAIVDELPPVHPHIVNWVNAFITHIGVPTARRWRTSAHNYGWALNSQVRNNPRPYPTTHRLPLPSPRSREYIFYGGVLNSAAPPPPPAPPIHMHTNVNALSDTLSATTLTDDSTAEREDREELILTIEEMDHEISELREENQDLMDQVTMLNERISELQRVIGQMATPRPVVPTPSSP</sequence>
<dbReference type="EMBL" id="ML208981">
    <property type="protein sequence ID" value="TFK59429.1"/>
    <property type="molecule type" value="Genomic_DNA"/>
</dbReference>
<name>A0ACD3A224_9AGAR</name>
<keyword evidence="2" id="KW-1185">Reference proteome</keyword>